<comment type="caution">
    <text evidence="1">The sequence shown here is derived from an EMBL/GenBank/DDBJ whole genome shotgun (WGS) entry which is preliminary data.</text>
</comment>
<evidence type="ECO:0000313" key="1">
    <source>
        <dbReference type="EMBL" id="EHJ40252.1"/>
    </source>
</evidence>
<proteinExistence type="predicted"/>
<organism evidence="1 2">
    <name type="scientific">Leyella stercorea DSM 18206</name>
    <dbReference type="NCBI Taxonomy" id="1002367"/>
    <lineage>
        <taxon>Bacteria</taxon>
        <taxon>Pseudomonadati</taxon>
        <taxon>Bacteroidota</taxon>
        <taxon>Bacteroidia</taxon>
        <taxon>Bacteroidales</taxon>
        <taxon>Prevotellaceae</taxon>
        <taxon>Leyella</taxon>
    </lineage>
</organism>
<accession>G6AXM6</accession>
<name>G6AXM6_9BACT</name>
<evidence type="ECO:0000313" key="2">
    <source>
        <dbReference type="Proteomes" id="UP000004407"/>
    </source>
</evidence>
<protein>
    <submittedName>
        <fullName evidence="1">Uncharacterized protein</fullName>
    </submittedName>
</protein>
<reference evidence="1 2" key="1">
    <citation type="submission" date="2011-08" db="EMBL/GenBank/DDBJ databases">
        <authorList>
            <person name="Weinstock G."/>
            <person name="Sodergren E."/>
            <person name="Clifton S."/>
            <person name="Fulton L."/>
            <person name="Fulton B."/>
            <person name="Courtney L."/>
            <person name="Fronick C."/>
            <person name="Harrison M."/>
            <person name="Strong C."/>
            <person name="Farmer C."/>
            <person name="Delahaunty K."/>
            <person name="Markovic C."/>
            <person name="Hall O."/>
            <person name="Minx P."/>
            <person name="Tomlinson C."/>
            <person name="Mitreva M."/>
            <person name="Hou S."/>
            <person name="Chen J."/>
            <person name="Wollam A."/>
            <person name="Pepin K.H."/>
            <person name="Johnson M."/>
            <person name="Bhonagiri V."/>
            <person name="Zhang X."/>
            <person name="Suruliraj S."/>
            <person name="Warren W."/>
            <person name="Chinwalla A."/>
            <person name="Mardis E.R."/>
            <person name="Wilson R.K."/>
        </authorList>
    </citation>
    <scope>NUCLEOTIDE SEQUENCE [LARGE SCALE GENOMIC DNA]</scope>
    <source>
        <strain evidence="1 2">DSM 18206</strain>
    </source>
</reference>
<gene>
    <name evidence="1" type="ORF">HMPREF0673_01382</name>
</gene>
<dbReference type="Proteomes" id="UP000004407">
    <property type="component" value="Unassembled WGS sequence"/>
</dbReference>
<dbReference type="EMBL" id="AFZZ01000122">
    <property type="protein sequence ID" value="EHJ40252.1"/>
    <property type="molecule type" value="Genomic_DNA"/>
</dbReference>
<sequence>MFCEFRVFRGKKQSPTELAEFTELSAEIYSHGIHRNDDQNVL</sequence>
<dbReference type="HOGENOM" id="CLU_3255998_0_0_10"/>
<dbReference type="AlphaFoldDB" id="G6AXM6"/>